<organism evidence="1 2">
    <name type="scientific">Plesiocystis pacifica SIR-1</name>
    <dbReference type="NCBI Taxonomy" id="391625"/>
    <lineage>
        <taxon>Bacteria</taxon>
        <taxon>Pseudomonadati</taxon>
        <taxon>Myxococcota</taxon>
        <taxon>Polyangia</taxon>
        <taxon>Nannocystales</taxon>
        <taxon>Nannocystaceae</taxon>
        <taxon>Plesiocystis</taxon>
    </lineage>
</organism>
<proteinExistence type="predicted"/>
<sequence>MTSLIRTGRGLMTVQTEIVGDPAQLVTIVDFRGRVLKSWKGPLLVEPNDPAAPSLARKWHAEIEARVRESLSRAADKRPTGDRRRAEEEAVAHLFIAAMQAYADRDYPTARSVLEACALLLPEDPRIRTALQRLTSRRC</sequence>
<evidence type="ECO:0000313" key="2">
    <source>
        <dbReference type="Proteomes" id="UP000005801"/>
    </source>
</evidence>
<reference evidence="1 2" key="1">
    <citation type="submission" date="2007-06" db="EMBL/GenBank/DDBJ databases">
        <authorList>
            <person name="Shimkets L."/>
            <person name="Ferriera S."/>
            <person name="Johnson J."/>
            <person name="Kravitz S."/>
            <person name="Beeson K."/>
            <person name="Sutton G."/>
            <person name="Rogers Y.-H."/>
            <person name="Friedman R."/>
            <person name="Frazier M."/>
            <person name="Venter J.C."/>
        </authorList>
    </citation>
    <scope>NUCLEOTIDE SEQUENCE [LARGE SCALE GENOMIC DNA]</scope>
    <source>
        <strain evidence="1 2">SIR-1</strain>
    </source>
</reference>
<dbReference type="EMBL" id="ABCS01000030">
    <property type="protein sequence ID" value="EDM78496.1"/>
    <property type="molecule type" value="Genomic_DNA"/>
</dbReference>
<protein>
    <submittedName>
        <fullName evidence="1">Uncharacterized protein</fullName>
    </submittedName>
</protein>
<accession>A6G6L9</accession>
<gene>
    <name evidence="1" type="ORF">PPSIR1_33314</name>
</gene>
<evidence type="ECO:0000313" key="1">
    <source>
        <dbReference type="EMBL" id="EDM78496.1"/>
    </source>
</evidence>
<keyword evidence="2" id="KW-1185">Reference proteome</keyword>
<dbReference type="Proteomes" id="UP000005801">
    <property type="component" value="Unassembled WGS sequence"/>
</dbReference>
<name>A6G6L9_9BACT</name>
<comment type="caution">
    <text evidence="1">The sequence shown here is derived from an EMBL/GenBank/DDBJ whole genome shotgun (WGS) entry which is preliminary data.</text>
</comment>
<dbReference type="STRING" id="391625.PPSIR1_33314"/>
<dbReference type="AlphaFoldDB" id="A6G6L9"/>